<feature type="active site" description="Acyl-ester intermediate" evidence="4">
    <location>
        <position position="235"/>
    </location>
</feature>
<dbReference type="PROSITE" id="PS00941">
    <property type="entry name" value="CARBOXYLESTERASE_B_2"/>
    <property type="match status" value="1"/>
</dbReference>
<proteinExistence type="inferred from homology"/>
<evidence type="ECO:0000313" key="8">
    <source>
        <dbReference type="Proteomes" id="UP000249619"/>
    </source>
</evidence>
<evidence type="ECO:0000256" key="5">
    <source>
        <dbReference type="RuleBase" id="RU361235"/>
    </source>
</evidence>
<dbReference type="PANTHER" id="PTHR43918:SF4">
    <property type="entry name" value="CARBOXYLIC ESTER HYDROLASE"/>
    <property type="match status" value="1"/>
</dbReference>
<dbReference type="PANTHER" id="PTHR43918">
    <property type="entry name" value="ACETYLCHOLINESTERASE"/>
    <property type="match status" value="1"/>
</dbReference>
<dbReference type="PRINTS" id="PR00878">
    <property type="entry name" value="CHOLNESTRASE"/>
</dbReference>
<feature type="active site" description="Charge relay system" evidence="4">
    <location>
        <position position="443"/>
    </location>
</feature>
<keyword evidence="5" id="KW-0732">Signal</keyword>
<gene>
    <name evidence="7" type="ORF">DDE83_005340</name>
</gene>
<dbReference type="PROSITE" id="PS00122">
    <property type="entry name" value="CARBOXYLESTERASE_B_1"/>
    <property type="match status" value="1"/>
</dbReference>
<evidence type="ECO:0000256" key="2">
    <source>
        <dbReference type="ARBA" id="ARBA00022801"/>
    </source>
</evidence>
<reference evidence="8" key="1">
    <citation type="submission" date="2018-05" db="EMBL/GenBank/DDBJ databases">
        <title>Draft genome sequence of Stemphylium lycopersici strain CIDEFI 213.</title>
        <authorList>
            <person name="Medina R."/>
            <person name="Franco M.E.E."/>
            <person name="Lucentini C.G."/>
            <person name="Saparrat M.C.N."/>
            <person name="Balatti P.A."/>
        </authorList>
    </citation>
    <scope>NUCLEOTIDE SEQUENCE [LARGE SCALE GENOMIC DNA]</scope>
    <source>
        <strain evidence="8">CIDEFI 213</strain>
    </source>
</reference>
<dbReference type="InterPro" id="IPR019826">
    <property type="entry name" value="Carboxylesterase_B_AS"/>
</dbReference>
<sequence length="538" mass="58282">MARFGSLAVGELFVFLSIVTKVIGAPLESGPTVTLSSGIVIGTNAKPTNQPTLTASANAYLGVPFAKSPPERFSPPQPASPWSSPLVAQAIKPACIQQFSGTGETRERTMEYFNNHSSPPPEESEDCLYLNVYTPPGVTATSNKAVMFWLFGGNLAFGAGGLDFYDGSSLAINEDVVVVTINYRTNIFGFSNSPEIPFGSQNSGFLDQRFALQWVQDNIKQFGGNPDRVMLFGESAGGESVKQLLANPPTPIPFSSAILQSQNAVLPGDGELNYKQVLTNFGCSEINCLRQVPAADIKSYIETNSLSFPPVNDDRTSTRDVRLSITSSKFANVPILLGTDLNEERIFLAAAGLNDGNTTIDNQFDSLNITSPVIRDSIIASYAAKGIDDLYLLADRLATDLVFTCTTARLANYLALFDRTVYRYLYAPEFPNLNIFPNAGAYHSSEIPQVFGTYPLSNQYGSATQQQIQLSTFMQKTWANFAKKPRSGVGWPKVGNFGPDLGVLGRNGDSGVLVRSKLEFDYACPIYAPIEDLLGLSF</sequence>
<keyword evidence="3" id="KW-1015">Disulfide bond</keyword>
<feature type="chain" id="PRO_5016482712" description="Carboxylic ester hydrolase" evidence="5">
    <location>
        <begin position="25"/>
        <end position="538"/>
    </location>
</feature>
<dbReference type="EMBL" id="QGDH01000072">
    <property type="protein sequence ID" value="RAR09695.1"/>
    <property type="molecule type" value="Genomic_DNA"/>
</dbReference>
<dbReference type="AlphaFoldDB" id="A0A364N1R7"/>
<comment type="caution">
    <text evidence="7">The sequence shown here is derived from an EMBL/GenBank/DDBJ whole genome shotgun (WGS) entry which is preliminary data.</text>
</comment>
<dbReference type="GO" id="GO:0004104">
    <property type="term" value="F:cholinesterase activity"/>
    <property type="evidence" value="ECO:0007669"/>
    <property type="project" value="InterPro"/>
</dbReference>
<accession>A0A364N1R7</accession>
<dbReference type="SUPFAM" id="SSF53474">
    <property type="entry name" value="alpha/beta-Hydrolases"/>
    <property type="match status" value="1"/>
</dbReference>
<dbReference type="Gene3D" id="3.40.50.1820">
    <property type="entry name" value="alpha/beta hydrolase"/>
    <property type="match status" value="1"/>
</dbReference>
<evidence type="ECO:0000256" key="4">
    <source>
        <dbReference type="PIRSR" id="PIRSR600997-1"/>
    </source>
</evidence>
<keyword evidence="2 5" id="KW-0378">Hydrolase</keyword>
<dbReference type="InterPro" id="IPR050654">
    <property type="entry name" value="AChE-related_enzymes"/>
</dbReference>
<evidence type="ECO:0000256" key="1">
    <source>
        <dbReference type="ARBA" id="ARBA00005964"/>
    </source>
</evidence>
<dbReference type="Pfam" id="PF00135">
    <property type="entry name" value="COesterase"/>
    <property type="match status" value="1"/>
</dbReference>
<dbReference type="STRING" id="183478.A0A364N1R7"/>
<dbReference type="InterPro" id="IPR000997">
    <property type="entry name" value="Cholinesterase"/>
</dbReference>
<feature type="signal peptide" evidence="5">
    <location>
        <begin position="1"/>
        <end position="24"/>
    </location>
</feature>
<dbReference type="InterPro" id="IPR029058">
    <property type="entry name" value="AB_hydrolase_fold"/>
</dbReference>
<feature type="active site" description="Charge relay system" evidence="4">
    <location>
        <position position="343"/>
    </location>
</feature>
<dbReference type="EC" id="3.1.1.-" evidence="5"/>
<keyword evidence="8" id="KW-1185">Reference proteome</keyword>
<dbReference type="Proteomes" id="UP000249619">
    <property type="component" value="Unassembled WGS sequence"/>
</dbReference>
<evidence type="ECO:0000259" key="6">
    <source>
        <dbReference type="Pfam" id="PF00135"/>
    </source>
</evidence>
<dbReference type="InterPro" id="IPR002018">
    <property type="entry name" value="CarbesteraseB"/>
</dbReference>
<evidence type="ECO:0000313" key="7">
    <source>
        <dbReference type="EMBL" id="RAR09695.1"/>
    </source>
</evidence>
<dbReference type="InterPro" id="IPR019819">
    <property type="entry name" value="Carboxylesterase_B_CS"/>
</dbReference>
<feature type="domain" description="Carboxylesterase type B" evidence="6">
    <location>
        <begin position="31"/>
        <end position="484"/>
    </location>
</feature>
<name>A0A364N1R7_STELY</name>
<organism evidence="7 8">
    <name type="scientific">Stemphylium lycopersici</name>
    <name type="common">Tomato gray leaf spot disease fungus</name>
    <name type="synonym">Thyrospora lycopersici</name>
    <dbReference type="NCBI Taxonomy" id="183478"/>
    <lineage>
        <taxon>Eukaryota</taxon>
        <taxon>Fungi</taxon>
        <taxon>Dikarya</taxon>
        <taxon>Ascomycota</taxon>
        <taxon>Pezizomycotina</taxon>
        <taxon>Dothideomycetes</taxon>
        <taxon>Pleosporomycetidae</taxon>
        <taxon>Pleosporales</taxon>
        <taxon>Pleosporineae</taxon>
        <taxon>Pleosporaceae</taxon>
        <taxon>Stemphylium</taxon>
    </lineage>
</organism>
<comment type="similarity">
    <text evidence="1 5">Belongs to the type-B carboxylesterase/lipase family.</text>
</comment>
<protein>
    <recommendedName>
        <fullName evidence="5">Carboxylic ester hydrolase</fullName>
        <ecNumber evidence="5">3.1.1.-</ecNumber>
    </recommendedName>
</protein>
<evidence type="ECO:0000256" key="3">
    <source>
        <dbReference type="ARBA" id="ARBA00023157"/>
    </source>
</evidence>